<evidence type="ECO:0000313" key="1">
    <source>
        <dbReference type="EMBL" id="QHI72062.1"/>
    </source>
</evidence>
<keyword evidence="2" id="KW-1185">Reference proteome</keyword>
<protein>
    <submittedName>
        <fullName evidence="1">GNAT family N-acetyltransferase</fullName>
    </submittedName>
</protein>
<dbReference type="AlphaFoldDB" id="A0A6P1MDG9"/>
<gene>
    <name evidence="1" type="ORF">Ami3637_06315</name>
</gene>
<sequence length="331" mass="38844">MFEVIQYREELKKKWDEFIDEEAMNGTFLQSKNFLDYHPKERFRDNSLVIDDGSGNTYCAIPGCVVYDNGQKVFISHKGSTYGGFIINRRYYQAHYVQDMINLFEGYLKQNNFDQVILKITPDIFCKTPPALLEYLLKYNGYDNYEELSAYVDLTSLEGDFLYSFNANKRKLVRRMVESEFCFRELEKDDEIEAFHEILCKNLSKHNAAPIHSVTELLDFKNKRLCNNVKFFGVFYGEMMLAAGMMFQFPELGVAHAQNLSTDPFQNYGRLDPITFLYYGVIKYYRDKGYKKLSWGISTNENGNVLNWGLIKNKESYGSIYSLNKTFYKRL</sequence>
<dbReference type="EMBL" id="CP047591">
    <property type="protein sequence ID" value="QHI72062.1"/>
    <property type="molecule type" value="Genomic_DNA"/>
</dbReference>
<dbReference type="RefSeq" id="WP_162361832.1">
    <property type="nucleotide sequence ID" value="NZ_CP047591.1"/>
</dbReference>
<dbReference type="KEGG" id="amic:Ami3637_06315"/>
<accession>A0A6P1MDG9</accession>
<reference evidence="1 2" key="1">
    <citation type="submission" date="2020-01" db="EMBL/GenBank/DDBJ databases">
        <title>Genomic analysis of Aminipila sp. CBA3637.</title>
        <authorList>
            <person name="Kim Y.B."/>
            <person name="Roh S.W."/>
        </authorList>
    </citation>
    <scope>NUCLEOTIDE SEQUENCE [LARGE SCALE GENOMIC DNA]</scope>
    <source>
        <strain evidence="1 2">CBA3637</strain>
    </source>
</reference>
<dbReference type="SUPFAM" id="SSF55729">
    <property type="entry name" value="Acyl-CoA N-acyltransferases (Nat)"/>
    <property type="match status" value="1"/>
</dbReference>
<dbReference type="Proteomes" id="UP000463883">
    <property type="component" value="Chromosome"/>
</dbReference>
<name>A0A6P1MDG9_9FIRM</name>
<keyword evidence="1" id="KW-0808">Transferase</keyword>
<proteinExistence type="predicted"/>
<evidence type="ECO:0000313" key="2">
    <source>
        <dbReference type="Proteomes" id="UP000463883"/>
    </source>
</evidence>
<dbReference type="GO" id="GO:0016740">
    <property type="term" value="F:transferase activity"/>
    <property type="evidence" value="ECO:0007669"/>
    <property type="project" value="UniProtKB-KW"/>
</dbReference>
<dbReference type="Gene3D" id="3.40.630.30">
    <property type="match status" value="1"/>
</dbReference>
<dbReference type="InterPro" id="IPR016181">
    <property type="entry name" value="Acyl_CoA_acyltransferase"/>
</dbReference>
<organism evidence="1 2">
    <name type="scientific">Aminipila terrae</name>
    <dbReference type="NCBI Taxonomy" id="2697030"/>
    <lineage>
        <taxon>Bacteria</taxon>
        <taxon>Bacillati</taxon>
        <taxon>Bacillota</taxon>
        <taxon>Clostridia</taxon>
        <taxon>Peptostreptococcales</taxon>
        <taxon>Anaerovoracaceae</taxon>
        <taxon>Aminipila</taxon>
    </lineage>
</organism>